<evidence type="ECO:0000256" key="2">
    <source>
        <dbReference type="ARBA" id="ARBA00022723"/>
    </source>
</evidence>
<dbReference type="PANTHER" id="PTHR46179">
    <property type="entry name" value="ZINC FINGER PROTEIN"/>
    <property type="match status" value="1"/>
</dbReference>
<proteinExistence type="predicted"/>
<keyword evidence="7" id="KW-0539">Nucleus</keyword>
<keyword evidence="4 9" id="KW-0862">Zinc</keyword>
<evidence type="ECO:0000256" key="6">
    <source>
        <dbReference type="ARBA" id="ARBA00023163"/>
    </source>
</evidence>
<comment type="subcellular location">
    <subcellularLocation>
        <location evidence="1">Nucleus</location>
    </subcellularLocation>
</comment>
<evidence type="ECO:0000256" key="9">
    <source>
        <dbReference type="PROSITE-ProRule" id="PRU01263"/>
    </source>
</evidence>
<dbReference type="PROSITE" id="PS51915">
    <property type="entry name" value="ZAD"/>
    <property type="match status" value="1"/>
</dbReference>
<dbReference type="PROSITE" id="PS50157">
    <property type="entry name" value="ZINC_FINGER_C2H2_2"/>
    <property type="match status" value="1"/>
</dbReference>
<dbReference type="InterPro" id="IPR051061">
    <property type="entry name" value="Zinc_finger_trans_reg"/>
</dbReference>
<feature type="binding site" evidence="9">
    <location>
        <position position="51"/>
    </location>
    <ligand>
        <name>Zn(2+)</name>
        <dbReference type="ChEBI" id="CHEBI:29105"/>
    </ligand>
</feature>
<dbReference type="SMART" id="SM00868">
    <property type="entry name" value="zf-AD"/>
    <property type="match status" value="1"/>
</dbReference>
<dbReference type="InterPro" id="IPR013087">
    <property type="entry name" value="Znf_C2H2_type"/>
</dbReference>
<evidence type="ECO:0000313" key="12">
    <source>
        <dbReference type="EMBL" id="CAG9799836.1"/>
    </source>
</evidence>
<feature type="binding site" evidence="9">
    <location>
        <position position="8"/>
    </location>
    <ligand>
        <name>Zn(2+)</name>
        <dbReference type="ChEBI" id="CHEBI:29105"/>
    </ligand>
</feature>
<keyword evidence="3 8" id="KW-0863">Zinc-finger</keyword>
<dbReference type="SMART" id="SM00355">
    <property type="entry name" value="ZnF_C2H2"/>
    <property type="match status" value="3"/>
</dbReference>
<sequence>MSFTSFGCRFCLKTIQPNEKMALIDEEVKSQFISLTQIKLDFMEGLSKVVCEVCLRSVQLATALKLQFVENQKKLYSEIEDIQIETQKSEINPNIHDIQESESDLPKSVPQFINTTIHKAVPVKIIQKPPAKKRKITPKKIVSENTSNSSFEIHSSIEIEPEIKIKEEQFEEGEIQFHNQFFDQFNYSDTNPFDTNDSDDPSNMLEEMEMKTEQNTSDSARKKVLVKSTVAGERVFPCVYCGKHYNKRHMSRHINVEHKKIKFPCVVPDCPSSYSRKEKLRIHIQAKHIDCSEEEYAELLEKVRNLLPIYENVSHVDIDQPKIKFYCVVPGCQTNYTRKRKLKVHVTENHSDLSPEEMEEVKTKLEALEPVYEMFEDPVIKP</sequence>
<keyword evidence="13" id="KW-1185">Reference proteome</keyword>
<evidence type="ECO:0000256" key="1">
    <source>
        <dbReference type="ARBA" id="ARBA00004123"/>
    </source>
</evidence>
<feature type="domain" description="C2H2-type" evidence="10">
    <location>
        <begin position="325"/>
        <end position="355"/>
    </location>
</feature>
<gene>
    <name evidence="12" type="ORF">CHIRRI_LOCUS2794</name>
</gene>
<evidence type="ECO:0000256" key="4">
    <source>
        <dbReference type="ARBA" id="ARBA00022833"/>
    </source>
</evidence>
<dbReference type="GO" id="GO:0008270">
    <property type="term" value="F:zinc ion binding"/>
    <property type="evidence" value="ECO:0007669"/>
    <property type="project" value="UniProtKB-UniRule"/>
</dbReference>
<dbReference type="InterPro" id="IPR012934">
    <property type="entry name" value="Znf_AD"/>
</dbReference>
<reference evidence="12" key="2">
    <citation type="submission" date="2022-10" db="EMBL/GenBank/DDBJ databases">
        <authorList>
            <consortium name="ENA_rothamsted_submissions"/>
            <consortium name="culmorum"/>
            <person name="King R."/>
        </authorList>
    </citation>
    <scope>NUCLEOTIDE SEQUENCE</scope>
</reference>
<dbReference type="Proteomes" id="UP001153620">
    <property type="component" value="Chromosome 1"/>
</dbReference>
<dbReference type="PROSITE" id="PS00028">
    <property type="entry name" value="ZINC_FINGER_C2H2_1"/>
    <property type="match status" value="2"/>
</dbReference>
<dbReference type="EMBL" id="OU895877">
    <property type="protein sequence ID" value="CAG9799836.1"/>
    <property type="molecule type" value="Genomic_DNA"/>
</dbReference>
<evidence type="ECO:0000256" key="7">
    <source>
        <dbReference type="ARBA" id="ARBA00023242"/>
    </source>
</evidence>
<name>A0A9N9WNP6_9DIPT</name>
<evidence type="ECO:0000259" key="11">
    <source>
        <dbReference type="PROSITE" id="PS51915"/>
    </source>
</evidence>
<keyword evidence="5" id="KW-0805">Transcription regulation</keyword>
<organism evidence="12 13">
    <name type="scientific">Chironomus riparius</name>
    <dbReference type="NCBI Taxonomy" id="315576"/>
    <lineage>
        <taxon>Eukaryota</taxon>
        <taxon>Metazoa</taxon>
        <taxon>Ecdysozoa</taxon>
        <taxon>Arthropoda</taxon>
        <taxon>Hexapoda</taxon>
        <taxon>Insecta</taxon>
        <taxon>Pterygota</taxon>
        <taxon>Neoptera</taxon>
        <taxon>Endopterygota</taxon>
        <taxon>Diptera</taxon>
        <taxon>Nematocera</taxon>
        <taxon>Chironomoidea</taxon>
        <taxon>Chironomidae</taxon>
        <taxon>Chironominae</taxon>
        <taxon>Chironomus</taxon>
    </lineage>
</organism>
<dbReference type="GO" id="GO:0005634">
    <property type="term" value="C:nucleus"/>
    <property type="evidence" value="ECO:0007669"/>
    <property type="project" value="UniProtKB-SubCell"/>
</dbReference>
<evidence type="ECO:0000256" key="8">
    <source>
        <dbReference type="PROSITE-ProRule" id="PRU00042"/>
    </source>
</evidence>
<dbReference type="AlphaFoldDB" id="A0A9N9WNP6"/>
<feature type="binding site" evidence="9">
    <location>
        <position position="54"/>
    </location>
    <ligand>
        <name>Zn(2+)</name>
        <dbReference type="ChEBI" id="CHEBI:29105"/>
    </ligand>
</feature>
<protein>
    <submittedName>
        <fullName evidence="12">Uncharacterized protein</fullName>
    </submittedName>
</protein>
<keyword evidence="2 9" id="KW-0479">Metal-binding</keyword>
<dbReference type="PANTHER" id="PTHR46179:SF13">
    <property type="entry name" value="C2H2-TYPE DOMAIN-CONTAINING PROTEIN"/>
    <property type="match status" value="1"/>
</dbReference>
<dbReference type="GO" id="GO:0006357">
    <property type="term" value="P:regulation of transcription by RNA polymerase II"/>
    <property type="evidence" value="ECO:0007669"/>
    <property type="project" value="TreeGrafter"/>
</dbReference>
<accession>A0A9N9WNP6</accession>
<evidence type="ECO:0000313" key="13">
    <source>
        <dbReference type="Proteomes" id="UP001153620"/>
    </source>
</evidence>
<dbReference type="Gene3D" id="3.30.160.60">
    <property type="entry name" value="Classic Zinc Finger"/>
    <property type="match status" value="1"/>
</dbReference>
<dbReference type="OrthoDB" id="2687452at2759"/>
<evidence type="ECO:0000256" key="5">
    <source>
        <dbReference type="ARBA" id="ARBA00023015"/>
    </source>
</evidence>
<evidence type="ECO:0000259" key="10">
    <source>
        <dbReference type="PROSITE" id="PS50157"/>
    </source>
</evidence>
<feature type="domain" description="ZAD" evidence="11">
    <location>
        <begin position="6"/>
        <end position="78"/>
    </location>
</feature>
<keyword evidence="6" id="KW-0804">Transcription</keyword>
<reference evidence="12" key="1">
    <citation type="submission" date="2022-01" db="EMBL/GenBank/DDBJ databases">
        <authorList>
            <person name="King R."/>
        </authorList>
    </citation>
    <scope>NUCLEOTIDE SEQUENCE</scope>
</reference>
<evidence type="ECO:0000256" key="3">
    <source>
        <dbReference type="ARBA" id="ARBA00022771"/>
    </source>
</evidence>
<feature type="binding site" evidence="9">
    <location>
        <position position="11"/>
    </location>
    <ligand>
        <name>Zn(2+)</name>
        <dbReference type="ChEBI" id="CHEBI:29105"/>
    </ligand>
</feature>